<gene>
    <name evidence="1" type="ORF">EVAR_102686_1</name>
</gene>
<name>A0A4C1TIU1_EUMVA</name>
<dbReference type="Proteomes" id="UP000299102">
    <property type="component" value="Unassembled WGS sequence"/>
</dbReference>
<dbReference type="EMBL" id="BGZK01000061">
    <property type="protein sequence ID" value="GBP13994.1"/>
    <property type="molecule type" value="Genomic_DNA"/>
</dbReference>
<proteinExistence type="predicted"/>
<organism evidence="1 2">
    <name type="scientific">Eumeta variegata</name>
    <name type="common">Bagworm moth</name>
    <name type="synonym">Eumeta japonica</name>
    <dbReference type="NCBI Taxonomy" id="151549"/>
    <lineage>
        <taxon>Eukaryota</taxon>
        <taxon>Metazoa</taxon>
        <taxon>Ecdysozoa</taxon>
        <taxon>Arthropoda</taxon>
        <taxon>Hexapoda</taxon>
        <taxon>Insecta</taxon>
        <taxon>Pterygota</taxon>
        <taxon>Neoptera</taxon>
        <taxon>Endopterygota</taxon>
        <taxon>Lepidoptera</taxon>
        <taxon>Glossata</taxon>
        <taxon>Ditrysia</taxon>
        <taxon>Tineoidea</taxon>
        <taxon>Psychidae</taxon>
        <taxon>Oiketicinae</taxon>
        <taxon>Eumeta</taxon>
    </lineage>
</organism>
<sequence length="129" mass="14599">MNAPRRACFKFFYHVTAPFYPNCSRACVKLCAAVHADASLTQAGERQMSNAAERGGRLCLFVARSTLSLAFQALRLRASQSKTTLDRHGRPVEAVQVEGRLLERWFFGDHLSRNRRTSRKINIGRPAFE</sequence>
<accession>A0A4C1TIU1</accession>
<keyword evidence="2" id="KW-1185">Reference proteome</keyword>
<comment type="caution">
    <text evidence="1">The sequence shown here is derived from an EMBL/GenBank/DDBJ whole genome shotgun (WGS) entry which is preliminary data.</text>
</comment>
<dbReference type="AlphaFoldDB" id="A0A4C1TIU1"/>
<protein>
    <submittedName>
        <fullName evidence="1">Uncharacterized protein</fullName>
    </submittedName>
</protein>
<reference evidence="1 2" key="1">
    <citation type="journal article" date="2019" name="Commun. Biol.">
        <title>The bagworm genome reveals a unique fibroin gene that provides high tensile strength.</title>
        <authorList>
            <person name="Kono N."/>
            <person name="Nakamura H."/>
            <person name="Ohtoshi R."/>
            <person name="Tomita M."/>
            <person name="Numata K."/>
            <person name="Arakawa K."/>
        </authorList>
    </citation>
    <scope>NUCLEOTIDE SEQUENCE [LARGE SCALE GENOMIC DNA]</scope>
</reference>
<evidence type="ECO:0000313" key="1">
    <source>
        <dbReference type="EMBL" id="GBP13994.1"/>
    </source>
</evidence>
<evidence type="ECO:0000313" key="2">
    <source>
        <dbReference type="Proteomes" id="UP000299102"/>
    </source>
</evidence>